<dbReference type="Gene3D" id="4.10.1000.10">
    <property type="entry name" value="Zinc finger, CCCH-type"/>
    <property type="match status" value="1"/>
</dbReference>
<name>A0A0R3UPM7_MESCO</name>
<dbReference type="STRING" id="53468.A0A0R3UPM7"/>
<keyword evidence="3 4" id="KW-0862">Zinc</keyword>
<feature type="domain" description="C3H1-type" evidence="5">
    <location>
        <begin position="74"/>
        <end position="102"/>
    </location>
</feature>
<dbReference type="Proteomes" id="UP000267029">
    <property type="component" value="Unassembled WGS sequence"/>
</dbReference>
<feature type="zinc finger region" description="C3H1-type" evidence="4">
    <location>
        <begin position="74"/>
        <end position="102"/>
    </location>
</feature>
<evidence type="ECO:0000313" key="6">
    <source>
        <dbReference type="EMBL" id="VDD83804.1"/>
    </source>
</evidence>
<evidence type="ECO:0000256" key="4">
    <source>
        <dbReference type="PROSITE-ProRule" id="PRU00723"/>
    </source>
</evidence>
<evidence type="ECO:0000256" key="3">
    <source>
        <dbReference type="ARBA" id="ARBA00022833"/>
    </source>
</evidence>
<keyword evidence="7" id="KW-1185">Reference proteome</keyword>
<evidence type="ECO:0000313" key="7">
    <source>
        <dbReference type="Proteomes" id="UP000267029"/>
    </source>
</evidence>
<proteinExistence type="predicted"/>
<dbReference type="OrthoDB" id="3247158at2759"/>
<evidence type="ECO:0000259" key="5">
    <source>
        <dbReference type="PROSITE" id="PS50103"/>
    </source>
</evidence>
<organism evidence="6 7">
    <name type="scientific">Mesocestoides corti</name>
    <name type="common">Flatworm</name>
    <dbReference type="NCBI Taxonomy" id="53468"/>
    <lineage>
        <taxon>Eukaryota</taxon>
        <taxon>Metazoa</taxon>
        <taxon>Spiralia</taxon>
        <taxon>Lophotrochozoa</taxon>
        <taxon>Platyhelminthes</taxon>
        <taxon>Cestoda</taxon>
        <taxon>Eucestoda</taxon>
        <taxon>Cyclophyllidea</taxon>
        <taxon>Mesocestoididae</taxon>
        <taxon>Mesocestoides</taxon>
    </lineage>
</organism>
<dbReference type="InterPro" id="IPR000571">
    <property type="entry name" value="Znf_CCCH"/>
</dbReference>
<evidence type="ECO:0000256" key="2">
    <source>
        <dbReference type="ARBA" id="ARBA00022771"/>
    </source>
</evidence>
<dbReference type="SUPFAM" id="SSF90229">
    <property type="entry name" value="CCCH zinc finger"/>
    <property type="match status" value="1"/>
</dbReference>
<dbReference type="PROSITE" id="PS50103">
    <property type="entry name" value="ZF_C3H1"/>
    <property type="match status" value="1"/>
</dbReference>
<dbReference type="Pfam" id="PF00642">
    <property type="entry name" value="zf-CCCH"/>
    <property type="match status" value="1"/>
</dbReference>
<gene>
    <name evidence="6" type="ORF">MCOS_LOCUS9807</name>
</gene>
<dbReference type="EMBL" id="UXSR01005846">
    <property type="protein sequence ID" value="VDD83804.1"/>
    <property type="molecule type" value="Genomic_DNA"/>
</dbReference>
<evidence type="ECO:0000256" key="1">
    <source>
        <dbReference type="ARBA" id="ARBA00022723"/>
    </source>
</evidence>
<dbReference type="SMART" id="SM00356">
    <property type="entry name" value="ZnF_C3H1"/>
    <property type="match status" value="1"/>
</dbReference>
<accession>A0A0R3UPM7</accession>
<dbReference type="AlphaFoldDB" id="A0A0R3UPM7"/>
<sequence length="129" mass="14867">MSATTSTLRSRYKIRKKLVRAQGAMAYSFSSKNSRYNFKRQNQSKSEVSSLCGLPLPISSFRLIVKKAIATLRFQRTPLCSYYVKTGRCRSEKSCRFAHDANYLRLCPRQVICLSFPHAVVCFLKFFAF</sequence>
<keyword evidence="1 4" id="KW-0479">Metal-binding</keyword>
<reference evidence="6 7" key="1">
    <citation type="submission" date="2018-10" db="EMBL/GenBank/DDBJ databases">
        <authorList>
            <consortium name="Pathogen Informatics"/>
        </authorList>
    </citation>
    <scope>NUCLEOTIDE SEQUENCE [LARGE SCALE GENOMIC DNA]</scope>
</reference>
<dbReference type="InterPro" id="IPR036855">
    <property type="entry name" value="Znf_CCCH_sf"/>
</dbReference>
<dbReference type="GO" id="GO:0008270">
    <property type="term" value="F:zinc ion binding"/>
    <property type="evidence" value="ECO:0007669"/>
    <property type="project" value="UniProtKB-KW"/>
</dbReference>
<protein>
    <recommendedName>
        <fullName evidence="5">C3H1-type domain-containing protein</fullName>
    </recommendedName>
</protein>
<keyword evidence="2 4" id="KW-0863">Zinc-finger</keyword>